<dbReference type="PANTHER" id="PTHR33180:SF31">
    <property type="entry name" value="POLYPROTEIN PROTEIN"/>
    <property type="match status" value="1"/>
</dbReference>
<dbReference type="HOGENOM" id="CLU_029307_5_0_1"/>
<evidence type="ECO:0000313" key="3">
    <source>
        <dbReference type="Proteomes" id="UP000011115"/>
    </source>
</evidence>
<feature type="region of interest" description="Disordered" evidence="1">
    <location>
        <begin position="1"/>
        <end position="54"/>
    </location>
</feature>
<dbReference type="PANTHER" id="PTHR33180">
    <property type="entry name" value="PHOTOSYSTEM II CP43 REACTION CENTER PROTEIN"/>
    <property type="match status" value="1"/>
</dbReference>
<feature type="region of interest" description="Disordered" evidence="1">
    <location>
        <begin position="94"/>
        <end position="115"/>
    </location>
</feature>
<organism evidence="2 3">
    <name type="scientific">Solanum tuberosum</name>
    <name type="common">Potato</name>
    <dbReference type="NCBI Taxonomy" id="4113"/>
    <lineage>
        <taxon>Eukaryota</taxon>
        <taxon>Viridiplantae</taxon>
        <taxon>Streptophyta</taxon>
        <taxon>Embryophyta</taxon>
        <taxon>Tracheophyta</taxon>
        <taxon>Spermatophyta</taxon>
        <taxon>Magnoliopsida</taxon>
        <taxon>eudicotyledons</taxon>
        <taxon>Gunneridae</taxon>
        <taxon>Pentapetalae</taxon>
        <taxon>asterids</taxon>
        <taxon>lamiids</taxon>
        <taxon>Solanales</taxon>
        <taxon>Solanaceae</taxon>
        <taxon>Solanoideae</taxon>
        <taxon>Solaneae</taxon>
        <taxon>Solanum</taxon>
    </lineage>
</organism>
<feature type="compositionally biased region" description="Polar residues" evidence="1">
    <location>
        <begin position="103"/>
        <end position="113"/>
    </location>
</feature>
<dbReference type="AlphaFoldDB" id="M1DSR6"/>
<protein>
    <submittedName>
        <fullName evidence="2">Uncharacterized protein</fullName>
    </submittedName>
</protein>
<keyword evidence="3" id="KW-1185">Reference proteome</keyword>
<reference evidence="3" key="1">
    <citation type="journal article" date="2011" name="Nature">
        <title>Genome sequence and analysis of the tuber crop potato.</title>
        <authorList>
            <consortium name="The Potato Genome Sequencing Consortium"/>
        </authorList>
    </citation>
    <scope>NUCLEOTIDE SEQUENCE [LARGE SCALE GENOMIC DNA]</scope>
    <source>
        <strain evidence="3">cv. DM1-3 516 R44</strain>
    </source>
</reference>
<dbReference type="PaxDb" id="4113-PGSC0003DMT400093811"/>
<accession>M1DSR6</accession>
<proteinExistence type="predicted"/>
<sequence>MSLRKKAKGIKINEDAVASKVKATKLPTTGGKGKGKGKAHAPASPEVSSDSDEILAIHLTIYESEGEHQDPRATTSEHEDDQLLSAQIAKLRSKRLNDPSRIRTPQATTSPPASAQAVVLEQPAHGPLPRCTNRSKTDGLRTIIEEKRLSTDGVIDIYPEIISCLRSHKFLLFTRPHGPYPFTHNHHDWLFV</sequence>
<evidence type="ECO:0000256" key="1">
    <source>
        <dbReference type="SAM" id="MobiDB-lite"/>
    </source>
</evidence>
<evidence type="ECO:0000313" key="2">
    <source>
        <dbReference type="EnsemblPlants" id="PGSC0003DMT400093811"/>
    </source>
</evidence>
<dbReference type="EnsemblPlants" id="PGSC0003DMT400093811">
    <property type="protein sequence ID" value="PGSC0003DMT400093811"/>
    <property type="gene ID" value="PGSC0003DMG400043382"/>
</dbReference>
<name>M1DSR6_SOLTU</name>
<dbReference type="Proteomes" id="UP000011115">
    <property type="component" value="Unassembled WGS sequence"/>
</dbReference>
<dbReference type="Gramene" id="PGSC0003DMT400093811">
    <property type="protein sequence ID" value="PGSC0003DMT400093811"/>
    <property type="gene ID" value="PGSC0003DMG400043382"/>
</dbReference>
<reference evidence="2" key="2">
    <citation type="submission" date="2015-06" db="UniProtKB">
        <authorList>
            <consortium name="EnsemblPlants"/>
        </authorList>
    </citation>
    <scope>IDENTIFICATION</scope>
    <source>
        <strain evidence="2">DM1-3 516 R44</strain>
    </source>
</reference>
<dbReference type="InParanoid" id="M1DSR6"/>